<evidence type="ECO:0000313" key="2">
    <source>
        <dbReference type="EMBL" id="KAK0740030.1"/>
    </source>
</evidence>
<accession>A0AA40EH68</accession>
<feature type="region of interest" description="Disordered" evidence="1">
    <location>
        <begin position="67"/>
        <end position="106"/>
    </location>
</feature>
<organism evidence="2 3">
    <name type="scientific">Schizothecium vesticola</name>
    <dbReference type="NCBI Taxonomy" id="314040"/>
    <lineage>
        <taxon>Eukaryota</taxon>
        <taxon>Fungi</taxon>
        <taxon>Dikarya</taxon>
        <taxon>Ascomycota</taxon>
        <taxon>Pezizomycotina</taxon>
        <taxon>Sordariomycetes</taxon>
        <taxon>Sordariomycetidae</taxon>
        <taxon>Sordariales</taxon>
        <taxon>Schizotheciaceae</taxon>
        <taxon>Schizothecium</taxon>
    </lineage>
</organism>
<dbReference type="EMBL" id="JAUKUD010000006">
    <property type="protein sequence ID" value="KAK0740030.1"/>
    <property type="molecule type" value="Genomic_DNA"/>
</dbReference>
<name>A0AA40EH68_9PEZI</name>
<dbReference type="Proteomes" id="UP001172155">
    <property type="component" value="Unassembled WGS sequence"/>
</dbReference>
<feature type="compositionally biased region" description="Basic and acidic residues" evidence="1">
    <location>
        <begin position="87"/>
        <end position="98"/>
    </location>
</feature>
<protein>
    <submittedName>
        <fullName evidence="2">Uncharacterized protein</fullName>
    </submittedName>
</protein>
<sequence>MCREVVFSGTCARCEGIFVWTDLAQQLSCLEAKNAGVFGRCRRGVHREDHTFDRECDPCAAETEADEGYGGMESEASAGQVLGARKAVADRGGTEDARKKKRQRTS</sequence>
<comment type="caution">
    <text evidence="2">The sequence shown here is derived from an EMBL/GenBank/DDBJ whole genome shotgun (WGS) entry which is preliminary data.</text>
</comment>
<evidence type="ECO:0000256" key="1">
    <source>
        <dbReference type="SAM" id="MobiDB-lite"/>
    </source>
</evidence>
<proteinExistence type="predicted"/>
<keyword evidence="3" id="KW-1185">Reference proteome</keyword>
<dbReference type="AlphaFoldDB" id="A0AA40EH68"/>
<evidence type="ECO:0000313" key="3">
    <source>
        <dbReference type="Proteomes" id="UP001172155"/>
    </source>
</evidence>
<reference evidence="2" key="1">
    <citation type="submission" date="2023-06" db="EMBL/GenBank/DDBJ databases">
        <title>Genome-scale phylogeny and comparative genomics of the fungal order Sordariales.</title>
        <authorList>
            <consortium name="Lawrence Berkeley National Laboratory"/>
            <person name="Hensen N."/>
            <person name="Bonometti L."/>
            <person name="Westerberg I."/>
            <person name="Brannstrom I.O."/>
            <person name="Guillou S."/>
            <person name="Cros-Aarteil S."/>
            <person name="Calhoun S."/>
            <person name="Haridas S."/>
            <person name="Kuo A."/>
            <person name="Mondo S."/>
            <person name="Pangilinan J."/>
            <person name="Riley R."/>
            <person name="LaButti K."/>
            <person name="Andreopoulos B."/>
            <person name="Lipzen A."/>
            <person name="Chen C."/>
            <person name="Yanf M."/>
            <person name="Daum C."/>
            <person name="Ng V."/>
            <person name="Clum A."/>
            <person name="Steindorff A."/>
            <person name="Ohm R."/>
            <person name="Martin F."/>
            <person name="Silar P."/>
            <person name="Natvig D."/>
            <person name="Lalanne C."/>
            <person name="Gautier V."/>
            <person name="Ament-velasquez S.L."/>
            <person name="Kruys A."/>
            <person name="Hutchinson M.I."/>
            <person name="Powell A.J."/>
            <person name="Barry K."/>
            <person name="Miller A.N."/>
            <person name="Grigoriev I.V."/>
            <person name="Debuchy R."/>
            <person name="Gladieux P."/>
            <person name="Thoren M.H."/>
            <person name="Johannesson H."/>
        </authorList>
    </citation>
    <scope>NUCLEOTIDE SEQUENCE</scope>
    <source>
        <strain evidence="2">SMH3187-1</strain>
    </source>
</reference>
<gene>
    <name evidence="2" type="ORF">B0T18DRAFT_332600</name>
</gene>